<dbReference type="InterPro" id="IPR036291">
    <property type="entry name" value="NAD(P)-bd_dom_sf"/>
</dbReference>
<keyword evidence="5" id="KW-1133">Transmembrane helix</keyword>
<dbReference type="InterPro" id="IPR002347">
    <property type="entry name" value="SDR_fam"/>
</dbReference>
<dbReference type="Pfam" id="PF00106">
    <property type="entry name" value="adh_short"/>
    <property type="match status" value="1"/>
</dbReference>
<dbReference type="AlphaFoldDB" id="M7BM28"/>
<organism evidence="7 8">
    <name type="scientific">Chelonia mydas</name>
    <name type="common">Green sea-turtle</name>
    <name type="synonym">Chelonia agassizi</name>
    <dbReference type="NCBI Taxonomy" id="8469"/>
    <lineage>
        <taxon>Eukaryota</taxon>
        <taxon>Metazoa</taxon>
        <taxon>Chordata</taxon>
        <taxon>Craniata</taxon>
        <taxon>Vertebrata</taxon>
        <taxon>Euteleostomi</taxon>
        <taxon>Archelosauria</taxon>
        <taxon>Testudinata</taxon>
        <taxon>Testudines</taxon>
        <taxon>Cryptodira</taxon>
        <taxon>Durocryptodira</taxon>
        <taxon>Americhelydia</taxon>
        <taxon>Chelonioidea</taxon>
        <taxon>Cheloniidae</taxon>
        <taxon>Chelonia</taxon>
    </lineage>
</organism>
<comment type="similarity">
    <text evidence="1">Belongs to the short-chain dehydrogenases/reductases (SDR) family.</text>
</comment>
<reference evidence="8" key="1">
    <citation type="journal article" date="2013" name="Nat. Genet.">
        <title>The draft genomes of soft-shell turtle and green sea turtle yield insights into the development and evolution of the turtle-specific body plan.</title>
        <authorList>
            <person name="Wang Z."/>
            <person name="Pascual-Anaya J."/>
            <person name="Zadissa A."/>
            <person name="Li W."/>
            <person name="Niimura Y."/>
            <person name="Huang Z."/>
            <person name="Li C."/>
            <person name="White S."/>
            <person name="Xiong Z."/>
            <person name="Fang D."/>
            <person name="Wang B."/>
            <person name="Ming Y."/>
            <person name="Chen Y."/>
            <person name="Zheng Y."/>
            <person name="Kuraku S."/>
            <person name="Pignatelli M."/>
            <person name="Herrero J."/>
            <person name="Beal K."/>
            <person name="Nozawa M."/>
            <person name="Li Q."/>
            <person name="Wang J."/>
            <person name="Zhang H."/>
            <person name="Yu L."/>
            <person name="Shigenobu S."/>
            <person name="Wang J."/>
            <person name="Liu J."/>
            <person name="Flicek P."/>
            <person name="Searle S."/>
            <person name="Wang J."/>
            <person name="Kuratani S."/>
            <person name="Yin Y."/>
            <person name="Aken B."/>
            <person name="Zhang G."/>
            <person name="Irie N."/>
        </authorList>
    </citation>
    <scope>NUCLEOTIDE SEQUENCE [LARGE SCALE GENOMIC DNA]</scope>
</reference>
<evidence type="ECO:0000256" key="6">
    <source>
        <dbReference type="SAM" id="SignalP"/>
    </source>
</evidence>
<dbReference type="SUPFAM" id="SSF51735">
    <property type="entry name" value="NAD(P)-binding Rossmann-fold domains"/>
    <property type="match status" value="1"/>
</dbReference>
<gene>
    <name evidence="7" type="ORF">UY3_09795</name>
</gene>
<dbReference type="PANTHER" id="PTHR44196:SF1">
    <property type="entry name" value="DEHYDROGENASE_REDUCTASE SDR FAMILY MEMBER 7B"/>
    <property type="match status" value="1"/>
</dbReference>
<evidence type="ECO:0000313" key="8">
    <source>
        <dbReference type="Proteomes" id="UP000031443"/>
    </source>
</evidence>
<keyword evidence="2" id="KW-0560">Oxidoreductase</keyword>
<dbReference type="PANTHER" id="PTHR44196">
    <property type="entry name" value="DEHYDROGENASE/REDUCTASE SDR FAMILY MEMBER 7B"/>
    <property type="match status" value="1"/>
</dbReference>
<evidence type="ECO:0000256" key="1">
    <source>
        <dbReference type="ARBA" id="ARBA00006484"/>
    </source>
</evidence>
<dbReference type="Gene3D" id="3.40.50.720">
    <property type="entry name" value="NAD(P)-binding Rossmann-like Domain"/>
    <property type="match status" value="1"/>
</dbReference>
<dbReference type="STRING" id="8469.M7BM28"/>
<dbReference type="Proteomes" id="UP000031443">
    <property type="component" value="Unassembled WGS sequence"/>
</dbReference>
<feature type="chain" id="PRO_5004080213" description="Dehydrogenase/reductase SDR family member 7B" evidence="6">
    <location>
        <begin position="23"/>
        <end position="326"/>
    </location>
</feature>
<feature type="signal peptide" evidence="6">
    <location>
        <begin position="1"/>
        <end position="22"/>
    </location>
</feature>
<dbReference type="GO" id="GO:0016491">
    <property type="term" value="F:oxidoreductase activity"/>
    <property type="evidence" value="ECO:0007669"/>
    <property type="project" value="UniProtKB-KW"/>
</dbReference>
<dbReference type="PRINTS" id="PR00081">
    <property type="entry name" value="GDHRDH"/>
</dbReference>
<keyword evidence="6" id="KW-0732">Signal</keyword>
<accession>M7BM28</accession>
<evidence type="ECO:0000256" key="4">
    <source>
        <dbReference type="ARBA" id="ARBA00043014"/>
    </source>
</evidence>
<dbReference type="EMBL" id="KB537352">
    <property type="protein sequence ID" value="EMP33073.1"/>
    <property type="molecule type" value="Genomic_DNA"/>
</dbReference>
<dbReference type="GO" id="GO:0016020">
    <property type="term" value="C:membrane"/>
    <property type="evidence" value="ECO:0007669"/>
    <property type="project" value="TreeGrafter"/>
</dbReference>
<evidence type="ECO:0000256" key="2">
    <source>
        <dbReference type="ARBA" id="ARBA00023002"/>
    </source>
</evidence>
<keyword evidence="5" id="KW-0472">Membrane</keyword>
<evidence type="ECO:0000256" key="5">
    <source>
        <dbReference type="SAM" id="Phobius"/>
    </source>
</evidence>
<sequence length="326" mass="35803">MSSIDAINRLLIALALTPVLYPNEKCKGNRRESVSCRHTANSIPIPSSESLSGWQAFLFRKNIHKGKLMDLTFTAIVPLLLGSVGLFTLFRLLQRMRMRAYLQDAIVVITGATSGLGKECAKAFHAAGSRLVLCGRNGERLQDLVQELSAKANHAKNIHKPFTVIFDLSDTKMVVSAAEEILKCVGHVDILINNAGISYRGTILDTGMDVDKKVMETNYFGPIAFTKALLPSMIKRQQGHIVVISSVQGKISIPFRSAFMDKNTSEGRTAAEVAQVVLNAVGQKKKEVLVAGLLPSLAVYLRTLSPRLFFTFMASRARKERKAKDS</sequence>
<protein>
    <recommendedName>
        <fullName evidence="3">Dehydrogenase/reductase SDR family member 7B</fullName>
    </recommendedName>
    <alternativeName>
        <fullName evidence="4">Short-chain dehydrogenase/reductase family 32C member 1</fullName>
    </alternativeName>
</protein>
<name>M7BM28_CHEMY</name>
<evidence type="ECO:0000256" key="3">
    <source>
        <dbReference type="ARBA" id="ARBA00040419"/>
    </source>
</evidence>
<proteinExistence type="inferred from homology"/>
<evidence type="ECO:0000313" key="7">
    <source>
        <dbReference type="EMBL" id="EMP33073.1"/>
    </source>
</evidence>
<keyword evidence="8" id="KW-1185">Reference proteome</keyword>
<feature type="transmembrane region" description="Helical" evidence="5">
    <location>
        <begin position="71"/>
        <end position="93"/>
    </location>
</feature>
<keyword evidence="5" id="KW-0812">Transmembrane</keyword>